<proteinExistence type="predicted"/>
<protein>
    <submittedName>
        <fullName evidence="1">Uncharacterized protein</fullName>
    </submittedName>
</protein>
<dbReference type="EMBL" id="PSRQ01000010">
    <property type="protein sequence ID" value="PWU24143.1"/>
    <property type="molecule type" value="Genomic_DNA"/>
</dbReference>
<evidence type="ECO:0000313" key="1">
    <source>
        <dbReference type="EMBL" id="PWU24143.1"/>
    </source>
</evidence>
<dbReference type="Proteomes" id="UP000246104">
    <property type="component" value="Unassembled WGS sequence"/>
</dbReference>
<reference evidence="1 2" key="1">
    <citation type="submission" date="2018-02" db="EMBL/GenBank/DDBJ databases">
        <title>Genomic Reconstructions from Amazon Rainforest and Pasture Soil Reveal Novel Insights into the Physiology of Candidate Phyla in Tropical Sites.</title>
        <authorList>
            <person name="Kroeger M.E."/>
            <person name="Delmont T."/>
            <person name="Eren A.M."/>
            <person name="Guo J."/>
            <person name="Meyer K.M."/>
            <person name="Khan K."/>
            <person name="Rodrigues J.L.M."/>
            <person name="Bohannan B.J.M."/>
            <person name="Tringe S."/>
            <person name="Borges C.D."/>
            <person name="Tiedje J."/>
            <person name="Tsai S.M."/>
            <person name="Nusslein K."/>
        </authorList>
    </citation>
    <scope>NUCLEOTIDE SEQUENCE [LARGE SCALE GENOMIC DNA]</scope>
    <source>
        <strain evidence="1">Amazon FNV 2010 28 9</strain>
    </source>
</reference>
<name>A0A317JQB5_9BACT</name>
<feature type="non-terminal residue" evidence="1">
    <location>
        <position position="145"/>
    </location>
</feature>
<dbReference type="AlphaFoldDB" id="A0A317JQB5"/>
<comment type="caution">
    <text evidence="1">The sequence shown here is derived from an EMBL/GenBank/DDBJ whole genome shotgun (WGS) entry which is preliminary data.</text>
</comment>
<gene>
    <name evidence="1" type="ORF">C5B42_00580</name>
</gene>
<sequence length="145" mass="16223">MSRETGSFTPENQMTGMTKPFEYVYTPAEGALSMDAEVPTMPEHISSPEHSSPTALEIVVNPDDSLQVTPVVNMQTDGSVYKEPLEIKALSVKDQEKRQVLQTIADKVDAVANWFAQTITPSVESQIHDINLQRQQDRDLVRTMF</sequence>
<evidence type="ECO:0000313" key="2">
    <source>
        <dbReference type="Proteomes" id="UP000246104"/>
    </source>
</evidence>
<accession>A0A317JQB5</accession>
<organism evidence="1 2">
    <name type="scientific">Candidatus Cerribacteria bacterium 'Amazon FNV 2010 28 9'</name>
    <dbReference type="NCBI Taxonomy" id="2081795"/>
    <lineage>
        <taxon>Bacteria</taxon>
        <taxon>Candidatus Cerribacteria</taxon>
    </lineage>
</organism>